<evidence type="ECO:0000256" key="7">
    <source>
        <dbReference type="ARBA" id="ARBA00022840"/>
    </source>
</evidence>
<dbReference type="InterPro" id="IPR036615">
    <property type="entry name" value="Mur_ligase_C_dom_sf"/>
</dbReference>
<evidence type="ECO:0000259" key="13">
    <source>
        <dbReference type="Pfam" id="PF08245"/>
    </source>
</evidence>
<dbReference type="GO" id="GO:0008841">
    <property type="term" value="F:dihydrofolate synthase activity"/>
    <property type="evidence" value="ECO:0007669"/>
    <property type="project" value="TreeGrafter"/>
</dbReference>
<evidence type="ECO:0000256" key="6">
    <source>
        <dbReference type="ARBA" id="ARBA00022741"/>
    </source>
</evidence>
<comment type="caution">
    <text evidence="14">The sequence shown here is derived from an EMBL/GenBank/DDBJ whole genome shotgun (WGS) entry which is preliminary data.</text>
</comment>
<evidence type="ECO:0000256" key="11">
    <source>
        <dbReference type="PIRNR" id="PIRNR001563"/>
    </source>
</evidence>
<sequence>MDTETAYNKALDYLYSFVDYSLKHASELAKAEFNLDRMRDLMHLLGDPQNDYPIIHIAGSKGKGSTAAFTASALRAADYRVGLYTSPHLQDFTERMQINGVPIPQDEFAALVEEIKPSVAQVPFITTFELTTALAFLYFSRQKITAAVIEVGLGGRLDATNIVTPLVSVITSLSLEHTAVLGNTLTEIAREKAGIVKEGHPFVSAPQKPEAASVLDLAAEEYNVPLTLVGRDLMYKVKKKTIDGQMLEVWMRNGPKMKLSIPLLGDHQVENAVTAYAALIAARQEGLVFNAAQLKQGFAETKWPGRFEIWREKPPIVLDSAHNPDSFAKLRQTLDEYFPEWPVILIFGVSEDKNVADMLKELASRLEKVLLTKSVHPRAVEVQKLVGFAEQAGVACEAVEPVEEAVARALDIAGDQALVLSAGSIFLTAAVRAVLSENLNN</sequence>
<dbReference type="GO" id="GO:0005737">
    <property type="term" value="C:cytoplasm"/>
    <property type="evidence" value="ECO:0007669"/>
    <property type="project" value="TreeGrafter"/>
</dbReference>
<dbReference type="InterPro" id="IPR036565">
    <property type="entry name" value="Mur-like_cat_sf"/>
</dbReference>
<dbReference type="GO" id="GO:0004326">
    <property type="term" value="F:tetrahydrofolylpolyglutamate synthase activity"/>
    <property type="evidence" value="ECO:0007669"/>
    <property type="project" value="UniProtKB-EC"/>
</dbReference>
<evidence type="ECO:0000313" key="15">
    <source>
        <dbReference type="Proteomes" id="UP000614469"/>
    </source>
</evidence>
<comment type="similarity">
    <text evidence="2 11">Belongs to the folylpolyglutamate synthase family.</text>
</comment>
<evidence type="ECO:0000256" key="1">
    <source>
        <dbReference type="ARBA" id="ARBA00001946"/>
    </source>
</evidence>
<dbReference type="SUPFAM" id="SSF53623">
    <property type="entry name" value="MurD-like peptide ligases, catalytic domain"/>
    <property type="match status" value="1"/>
</dbReference>
<dbReference type="Gene3D" id="3.40.1190.10">
    <property type="entry name" value="Mur-like, catalytic domain"/>
    <property type="match status" value="1"/>
</dbReference>
<organism evidence="14 15">
    <name type="scientific">Candidatus Desulfolinea nitratireducens</name>
    <dbReference type="NCBI Taxonomy" id="2841698"/>
    <lineage>
        <taxon>Bacteria</taxon>
        <taxon>Bacillati</taxon>
        <taxon>Chloroflexota</taxon>
        <taxon>Anaerolineae</taxon>
        <taxon>Anaerolineales</taxon>
        <taxon>Anaerolineales incertae sedis</taxon>
        <taxon>Candidatus Desulfolinea</taxon>
    </lineage>
</organism>
<dbReference type="Pfam" id="PF02875">
    <property type="entry name" value="Mur_ligase_C"/>
    <property type="match status" value="1"/>
</dbReference>
<evidence type="ECO:0000256" key="10">
    <source>
        <dbReference type="ARBA" id="ARBA00047493"/>
    </source>
</evidence>
<evidence type="ECO:0000256" key="3">
    <source>
        <dbReference type="ARBA" id="ARBA00013025"/>
    </source>
</evidence>
<dbReference type="SUPFAM" id="SSF53244">
    <property type="entry name" value="MurD-like peptide ligases, peptide-binding domain"/>
    <property type="match status" value="1"/>
</dbReference>
<dbReference type="Proteomes" id="UP000614469">
    <property type="component" value="Unassembled WGS sequence"/>
</dbReference>
<evidence type="ECO:0000259" key="12">
    <source>
        <dbReference type="Pfam" id="PF02875"/>
    </source>
</evidence>
<keyword evidence="8" id="KW-0460">Magnesium</keyword>
<reference evidence="14 15" key="1">
    <citation type="submission" date="2020-08" db="EMBL/GenBank/DDBJ databases">
        <title>Bridging the membrane lipid divide: bacteria of the FCB group superphylum have the potential to synthesize archaeal ether lipids.</title>
        <authorList>
            <person name="Villanueva L."/>
            <person name="Von Meijenfeldt F.A.B."/>
            <person name="Westbye A.B."/>
            <person name="Yadav S."/>
            <person name="Hopmans E.C."/>
            <person name="Dutilh B.E."/>
            <person name="Sinninghe Damste J.S."/>
        </authorList>
    </citation>
    <scope>NUCLEOTIDE SEQUENCE [LARGE SCALE GENOMIC DNA]</scope>
    <source>
        <strain evidence="14">NIOZ-UU36</strain>
    </source>
</reference>
<evidence type="ECO:0000256" key="4">
    <source>
        <dbReference type="ARBA" id="ARBA00022598"/>
    </source>
</evidence>
<keyword evidence="5" id="KW-0479">Metal-binding</keyword>
<dbReference type="PIRSF" id="PIRSF001563">
    <property type="entry name" value="Folylpolyglu_synth"/>
    <property type="match status" value="1"/>
</dbReference>
<dbReference type="Gene3D" id="3.90.190.20">
    <property type="entry name" value="Mur ligase, C-terminal domain"/>
    <property type="match status" value="1"/>
</dbReference>
<dbReference type="EC" id="6.3.2.17" evidence="3"/>
<proteinExistence type="inferred from homology"/>
<gene>
    <name evidence="14" type="ORF">H8E29_06770</name>
</gene>
<comment type="cofactor">
    <cofactor evidence="1">
        <name>Mg(2+)</name>
        <dbReference type="ChEBI" id="CHEBI:18420"/>
    </cofactor>
</comment>
<dbReference type="PANTHER" id="PTHR11136:SF0">
    <property type="entry name" value="DIHYDROFOLATE SYNTHETASE-RELATED"/>
    <property type="match status" value="1"/>
</dbReference>
<name>A0A8J6TJ07_9CHLR</name>
<keyword evidence="7 11" id="KW-0067">ATP-binding</keyword>
<dbReference type="Pfam" id="PF08245">
    <property type="entry name" value="Mur_ligase_M"/>
    <property type="match status" value="1"/>
</dbReference>
<evidence type="ECO:0000256" key="5">
    <source>
        <dbReference type="ARBA" id="ARBA00022723"/>
    </source>
</evidence>
<dbReference type="InterPro" id="IPR018109">
    <property type="entry name" value="Folylpolyglutamate_synth_CS"/>
</dbReference>
<dbReference type="GO" id="GO:0005524">
    <property type="term" value="F:ATP binding"/>
    <property type="evidence" value="ECO:0007669"/>
    <property type="project" value="UniProtKB-KW"/>
</dbReference>
<feature type="domain" description="Mur ligase central" evidence="13">
    <location>
        <begin position="57"/>
        <end position="278"/>
    </location>
</feature>
<dbReference type="PROSITE" id="PS01012">
    <property type="entry name" value="FOLYLPOLYGLU_SYNT_2"/>
    <property type="match status" value="1"/>
</dbReference>
<keyword evidence="4 11" id="KW-0436">Ligase</keyword>
<dbReference type="EMBL" id="JACNJN010000085">
    <property type="protein sequence ID" value="MBC8334947.1"/>
    <property type="molecule type" value="Genomic_DNA"/>
</dbReference>
<evidence type="ECO:0000256" key="8">
    <source>
        <dbReference type="ARBA" id="ARBA00022842"/>
    </source>
</evidence>
<evidence type="ECO:0000313" key="14">
    <source>
        <dbReference type="EMBL" id="MBC8334947.1"/>
    </source>
</evidence>
<evidence type="ECO:0000256" key="2">
    <source>
        <dbReference type="ARBA" id="ARBA00008276"/>
    </source>
</evidence>
<dbReference type="AlphaFoldDB" id="A0A8J6TJ07"/>
<evidence type="ECO:0000256" key="9">
    <source>
        <dbReference type="ARBA" id="ARBA00030592"/>
    </source>
</evidence>
<dbReference type="NCBIfam" id="TIGR01499">
    <property type="entry name" value="folC"/>
    <property type="match status" value="1"/>
</dbReference>
<keyword evidence="6 11" id="KW-0547">Nucleotide-binding</keyword>
<dbReference type="InterPro" id="IPR004101">
    <property type="entry name" value="Mur_ligase_C"/>
</dbReference>
<comment type="catalytic activity">
    <reaction evidence="10">
        <text>(6S)-5,6,7,8-tetrahydrofolyl-(gamma-L-Glu)(n) + L-glutamate + ATP = (6S)-5,6,7,8-tetrahydrofolyl-(gamma-L-Glu)(n+1) + ADP + phosphate + H(+)</text>
        <dbReference type="Rhea" id="RHEA:10580"/>
        <dbReference type="Rhea" id="RHEA-COMP:14738"/>
        <dbReference type="Rhea" id="RHEA-COMP:14740"/>
        <dbReference type="ChEBI" id="CHEBI:15378"/>
        <dbReference type="ChEBI" id="CHEBI:29985"/>
        <dbReference type="ChEBI" id="CHEBI:30616"/>
        <dbReference type="ChEBI" id="CHEBI:43474"/>
        <dbReference type="ChEBI" id="CHEBI:141005"/>
        <dbReference type="ChEBI" id="CHEBI:456216"/>
        <dbReference type="EC" id="6.3.2.17"/>
    </reaction>
</comment>
<dbReference type="PANTHER" id="PTHR11136">
    <property type="entry name" value="FOLYLPOLYGLUTAMATE SYNTHASE-RELATED"/>
    <property type="match status" value="1"/>
</dbReference>
<protein>
    <recommendedName>
        <fullName evidence="3">tetrahydrofolate synthase</fullName>
        <ecNumber evidence="3">6.3.2.17</ecNumber>
    </recommendedName>
    <alternativeName>
        <fullName evidence="9">Tetrahydrofolylpolyglutamate synthase</fullName>
    </alternativeName>
</protein>
<feature type="domain" description="Mur ligase C-terminal" evidence="12">
    <location>
        <begin position="305"/>
        <end position="424"/>
    </location>
</feature>
<dbReference type="GO" id="GO:0046872">
    <property type="term" value="F:metal ion binding"/>
    <property type="evidence" value="ECO:0007669"/>
    <property type="project" value="UniProtKB-KW"/>
</dbReference>
<dbReference type="InterPro" id="IPR001645">
    <property type="entry name" value="Folylpolyglutamate_synth"/>
</dbReference>
<dbReference type="InterPro" id="IPR013221">
    <property type="entry name" value="Mur_ligase_cen"/>
</dbReference>
<dbReference type="FunFam" id="3.40.1190.10:FF:000011">
    <property type="entry name" value="Folylpolyglutamate synthase/dihydrofolate synthase"/>
    <property type="match status" value="1"/>
</dbReference>
<accession>A0A8J6TJ07</accession>